<accession>A0A8S4A3X6</accession>
<feature type="chain" id="PRO_5035945885" description="Ig-like domain-containing protein" evidence="7">
    <location>
        <begin position="30"/>
        <end position="535"/>
    </location>
</feature>
<keyword evidence="2 7" id="KW-0732">Signal</keyword>
<evidence type="ECO:0000256" key="7">
    <source>
        <dbReference type="SAM" id="SignalP"/>
    </source>
</evidence>
<dbReference type="Gene3D" id="2.60.40.10">
    <property type="entry name" value="Immunoglobulins"/>
    <property type="match status" value="1"/>
</dbReference>
<dbReference type="InterPro" id="IPR032675">
    <property type="entry name" value="LRR_dom_sf"/>
</dbReference>
<dbReference type="Pfam" id="PF07679">
    <property type="entry name" value="I-set"/>
    <property type="match status" value="1"/>
</dbReference>
<dbReference type="SUPFAM" id="SSF48726">
    <property type="entry name" value="Immunoglobulin"/>
    <property type="match status" value="1"/>
</dbReference>
<dbReference type="InterPro" id="IPR000483">
    <property type="entry name" value="Cys-rich_flank_reg_C"/>
</dbReference>
<proteinExistence type="predicted"/>
<dbReference type="EMBL" id="CAJHNH020007890">
    <property type="protein sequence ID" value="CAG5135080.1"/>
    <property type="molecule type" value="Genomic_DNA"/>
</dbReference>
<keyword evidence="4" id="KW-1015">Disulfide bond</keyword>
<feature type="compositionally biased region" description="Pro residues" evidence="5">
    <location>
        <begin position="367"/>
        <end position="385"/>
    </location>
</feature>
<dbReference type="PANTHER" id="PTHR45842">
    <property type="entry name" value="SYNAPTIC ADHESION-LIKE MOLECULE SALM"/>
    <property type="match status" value="1"/>
</dbReference>
<evidence type="ECO:0000256" key="4">
    <source>
        <dbReference type="ARBA" id="ARBA00023157"/>
    </source>
</evidence>
<dbReference type="InterPro" id="IPR003591">
    <property type="entry name" value="Leu-rich_rpt_typical-subtyp"/>
</dbReference>
<feature type="region of interest" description="Disordered" evidence="5">
    <location>
        <begin position="363"/>
        <end position="405"/>
    </location>
</feature>
<organism evidence="9 10">
    <name type="scientific">Candidula unifasciata</name>
    <dbReference type="NCBI Taxonomy" id="100452"/>
    <lineage>
        <taxon>Eukaryota</taxon>
        <taxon>Metazoa</taxon>
        <taxon>Spiralia</taxon>
        <taxon>Lophotrochozoa</taxon>
        <taxon>Mollusca</taxon>
        <taxon>Gastropoda</taxon>
        <taxon>Heterobranchia</taxon>
        <taxon>Euthyneura</taxon>
        <taxon>Panpulmonata</taxon>
        <taxon>Eupulmonata</taxon>
        <taxon>Stylommatophora</taxon>
        <taxon>Helicina</taxon>
        <taxon>Helicoidea</taxon>
        <taxon>Geomitridae</taxon>
        <taxon>Candidula</taxon>
    </lineage>
</organism>
<keyword evidence="10" id="KW-1185">Reference proteome</keyword>
<dbReference type="InterPro" id="IPR007110">
    <property type="entry name" value="Ig-like_dom"/>
</dbReference>
<keyword evidence="6" id="KW-0472">Membrane</keyword>
<dbReference type="OrthoDB" id="1394818at2759"/>
<evidence type="ECO:0000256" key="2">
    <source>
        <dbReference type="ARBA" id="ARBA00022729"/>
    </source>
</evidence>
<comment type="caution">
    <text evidence="9">The sequence shown here is derived from an EMBL/GenBank/DDBJ whole genome shotgun (WGS) entry which is preliminary data.</text>
</comment>
<dbReference type="AlphaFoldDB" id="A0A8S4A3X6"/>
<evidence type="ECO:0000313" key="9">
    <source>
        <dbReference type="EMBL" id="CAG5135080.1"/>
    </source>
</evidence>
<dbReference type="Proteomes" id="UP000678393">
    <property type="component" value="Unassembled WGS sequence"/>
</dbReference>
<evidence type="ECO:0000256" key="6">
    <source>
        <dbReference type="SAM" id="Phobius"/>
    </source>
</evidence>
<reference evidence="9" key="1">
    <citation type="submission" date="2021-04" db="EMBL/GenBank/DDBJ databases">
        <authorList>
            <consortium name="Molecular Ecology Group"/>
        </authorList>
    </citation>
    <scope>NUCLEOTIDE SEQUENCE</scope>
</reference>
<dbReference type="InterPro" id="IPR013783">
    <property type="entry name" value="Ig-like_fold"/>
</dbReference>
<dbReference type="PROSITE" id="PS50835">
    <property type="entry name" value="IG_LIKE"/>
    <property type="match status" value="1"/>
</dbReference>
<gene>
    <name evidence="9" type="ORF">CUNI_LOCUS20638</name>
</gene>
<feature type="domain" description="Ig-like" evidence="8">
    <location>
        <begin position="272"/>
        <end position="354"/>
    </location>
</feature>
<evidence type="ECO:0000256" key="5">
    <source>
        <dbReference type="SAM" id="MobiDB-lite"/>
    </source>
</evidence>
<evidence type="ECO:0000313" key="10">
    <source>
        <dbReference type="Proteomes" id="UP000678393"/>
    </source>
</evidence>
<dbReference type="SUPFAM" id="SSF52058">
    <property type="entry name" value="L domain-like"/>
    <property type="match status" value="1"/>
</dbReference>
<keyword evidence="1" id="KW-0433">Leucine-rich repeat</keyword>
<evidence type="ECO:0000256" key="1">
    <source>
        <dbReference type="ARBA" id="ARBA00022614"/>
    </source>
</evidence>
<evidence type="ECO:0000259" key="8">
    <source>
        <dbReference type="PROSITE" id="PS50835"/>
    </source>
</evidence>
<feature type="signal peptide" evidence="7">
    <location>
        <begin position="1"/>
        <end position="29"/>
    </location>
</feature>
<dbReference type="InterPro" id="IPR036179">
    <property type="entry name" value="Ig-like_dom_sf"/>
</dbReference>
<dbReference type="InterPro" id="IPR001611">
    <property type="entry name" value="Leu-rich_rpt"/>
</dbReference>
<keyword evidence="6" id="KW-0812">Transmembrane</keyword>
<dbReference type="SMART" id="SM00082">
    <property type="entry name" value="LRRCT"/>
    <property type="match status" value="1"/>
</dbReference>
<sequence length="535" mass="60709">MGCGVGSCSRGRSVGVLFLVVVFCSQVHTTFTCPRDCFCPPHSKNVQCANKNFFQIPDGIPSETLELNLNENKFKNTGLIRKNFTEFYDLQNLYLSDCGIETIAVDTFSDLIHLNWLDVSKNNIRFLSDFTFRGLHLKHLFINDNMGMQISIGAFAGMTTQGLYMNNCGLRRLYVDLMTPLNGSLKTLWLHGNNFESFQEKWLYFFRKLAHVRLGGNSFHCNCQLLWLYAFYKTSKQSLFAGAEQPQCGSPRLARGHNFDDLTEEDFRCELPTFQNVDAVFDTKMGKLTCQARGDPAPTLYWIRPDGTIETFFPRSDDEGEENMAVLYMVDSKLENKEAYKCVASNPAGNVTFSFNVVWPDLKPSQPTTPKPAPSSKPTPTPKPTKPSKVGLSNNNNNDNIIRDETTDIPSKALLTNYVNDDIQVNDWSGHAEKSRMRPLEKHIGITEKKEGELMFGVIDIVGAIVGTFLLTLLITITIFHYYYRKRQRSELDDSYSVPEQINNKRDPHNVYIMNEADDNCIKMINNHNTTDCPS</sequence>
<dbReference type="SMART" id="SM00369">
    <property type="entry name" value="LRR_TYP"/>
    <property type="match status" value="2"/>
</dbReference>
<keyword evidence="3" id="KW-0677">Repeat</keyword>
<name>A0A8S4A3X6_9EUPU</name>
<keyword evidence="6" id="KW-1133">Transmembrane helix</keyword>
<protein>
    <recommendedName>
        <fullName evidence="8">Ig-like domain-containing protein</fullName>
    </recommendedName>
</protein>
<evidence type="ECO:0000256" key="3">
    <source>
        <dbReference type="ARBA" id="ARBA00022737"/>
    </source>
</evidence>
<dbReference type="Gene3D" id="3.80.10.10">
    <property type="entry name" value="Ribonuclease Inhibitor"/>
    <property type="match status" value="2"/>
</dbReference>
<feature type="transmembrane region" description="Helical" evidence="6">
    <location>
        <begin position="454"/>
        <end position="480"/>
    </location>
</feature>
<dbReference type="InterPro" id="IPR013098">
    <property type="entry name" value="Ig_I-set"/>
</dbReference>
<dbReference type="Pfam" id="PF13855">
    <property type="entry name" value="LRR_8"/>
    <property type="match status" value="1"/>
</dbReference>
<dbReference type="InterPro" id="IPR050467">
    <property type="entry name" value="LRFN"/>
</dbReference>